<evidence type="ECO:0000256" key="3">
    <source>
        <dbReference type="ARBA" id="ARBA00022801"/>
    </source>
</evidence>
<evidence type="ECO:0000256" key="2">
    <source>
        <dbReference type="ARBA" id="ARBA00022723"/>
    </source>
</evidence>
<dbReference type="Proteomes" id="UP000886047">
    <property type="component" value="Unassembled WGS sequence"/>
</dbReference>
<dbReference type="InterPro" id="IPR024607">
    <property type="entry name" value="Sulfatase_CS"/>
</dbReference>
<feature type="domain" description="Sulfatase N-terminal" evidence="6">
    <location>
        <begin position="32"/>
        <end position="348"/>
    </location>
</feature>
<organism evidence="7">
    <name type="scientific">Mariniphaga anaerophila</name>
    <dbReference type="NCBI Taxonomy" id="1484053"/>
    <lineage>
        <taxon>Bacteria</taxon>
        <taxon>Pseudomonadati</taxon>
        <taxon>Bacteroidota</taxon>
        <taxon>Bacteroidia</taxon>
        <taxon>Marinilabiliales</taxon>
        <taxon>Prolixibacteraceae</taxon>
        <taxon>Mariniphaga</taxon>
    </lineage>
</organism>
<dbReference type="GO" id="GO:0004065">
    <property type="term" value="F:arylsulfatase activity"/>
    <property type="evidence" value="ECO:0007669"/>
    <property type="project" value="TreeGrafter"/>
</dbReference>
<dbReference type="PANTHER" id="PTHR42693:SF33">
    <property type="entry name" value="ARYLSULFATASE"/>
    <property type="match status" value="1"/>
</dbReference>
<dbReference type="Gene3D" id="3.40.720.10">
    <property type="entry name" value="Alkaline Phosphatase, subunit A"/>
    <property type="match status" value="1"/>
</dbReference>
<dbReference type="Pfam" id="PF00884">
    <property type="entry name" value="Sulfatase"/>
    <property type="match status" value="1"/>
</dbReference>
<reference evidence="7" key="1">
    <citation type="journal article" date="2020" name="mSystems">
        <title>Genome- and Community-Level Interaction Insights into Carbon Utilization and Element Cycling Functions of Hydrothermarchaeota in Hydrothermal Sediment.</title>
        <authorList>
            <person name="Zhou Z."/>
            <person name="Liu Y."/>
            <person name="Xu W."/>
            <person name="Pan J."/>
            <person name="Luo Z.H."/>
            <person name="Li M."/>
        </authorList>
    </citation>
    <scope>NUCLEOTIDE SEQUENCE [LARGE SCALE GENOMIC DNA]</scope>
    <source>
        <strain evidence="7">SpSt-1217</strain>
    </source>
</reference>
<evidence type="ECO:0000313" key="7">
    <source>
        <dbReference type="EMBL" id="HDR50287.1"/>
    </source>
</evidence>
<dbReference type="PROSITE" id="PS00523">
    <property type="entry name" value="SULFATASE_1"/>
    <property type="match status" value="1"/>
</dbReference>
<dbReference type="PANTHER" id="PTHR42693">
    <property type="entry name" value="ARYLSULFATASE FAMILY MEMBER"/>
    <property type="match status" value="1"/>
</dbReference>
<keyword evidence="3" id="KW-0378">Hydrolase</keyword>
<dbReference type="InterPro" id="IPR000917">
    <property type="entry name" value="Sulfatase_N"/>
</dbReference>
<dbReference type="GO" id="GO:0046872">
    <property type="term" value="F:metal ion binding"/>
    <property type="evidence" value="ECO:0007669"/>
    <property type="project" value="UniProtKB-KW"/>
</dbReference>
<feature type="signal peptide" evidence="5">
    <location>
        <begin position="1"/>
        <end position="22"/>
    </location>
</feature>
<dbReference type="InterPro" id="IPR050738">
    <property type="entry name" value="Sulfatase"/>
</dbReference>
<protein>
    <submittedName>
        <fullName evidence="7">Arylsulfatase</fullName>
    </submittedName>
</protein>
<name>A0A831PKJ1_9BACT</name>
<dbReference type="AlphaFoldDB" id="A0A831PKJ1"/>
<keyword evidence="5" id="KW-0732">Signal</keyword>
<comment type="caution">
    <text evidence="7">The sequence shown here is derived from an EMBL/GenBank/DDBJ whole genome shotgun (WGS) entry which is preliminary data.</text>
</comment>
<keyword evidence="2" id="KW-0479">Metal-binding</keyword>
<dbReference type="SUPFAM" id="SSF53649">
    <property type="entry name" value="Alkaline phosphatase-like"/>
    <property type="match status" value="1"/>
</dbReference>
<evidence type="ECO:0000259" key="6">
    <source>
        <dbReference type="Pfam" id="PF00884"/>
    </source>
</evidence>
<evidence type="ECO:0000256" key="1">
    <source>
        <dbReference type="ARBA" id="ARBA00008779"/>
    </source>
</evidence>
<proteinExistence type="inferred from homology"/>
<sequence>MNKSTVFLLMHLLAGFSGNIHAGNQMKSDERPNVVLIFADDMGYGDLSCFGHPVIQTPNIDQMADEGIRFTSFYSAASVCTPSRAALLTGRYPVRNIPTNCGPPDLEKGLPVSEITLADILGQEGYATMAVGKWHLGHGEKFLPTNRGFDSFYGLPYSNDMILPWCPWLTEEDKLFLYEDDKPVKEIGWEQDDLTKNNTQKALEFIEANREKSFFLYLAYSMPHLPVNTSKEFRGKSKGGLYGDVIETIDWSTGQILSKLKSLGLDENTLVIFTSDNGPWHNLPDRMLQQGVERWHAGSTGLLRGAKATTYEGGFRVPAVLRWPSQIKEGRVTSEMATTMDLFTTIANICNAQLPNDRIIDGNNLFPLLAGGIESPTKVLYYCHGEEVQAVRQDEWKYRYTKNDG</sequence>
<gene>
    <name evidence="7" type="ORF">ENN90_01510</name>
</gene>
<dbReference type="InterPro" id="IPR017850">
    <property type="entry name" value="Alkaline_phosphatase_core_sf"/>
</dbReference>
<evidence type="ECO:0000256" key="4">
    <source>
        <dbReference type="ARBA" id="ARBA00022837"/>
    </source>
</evidence>
<dbReference type="Gene3D" id="3.30.1120.10">
    <property type="match status" value="1"/>
</dbReference>
<evidence type="ECO:0000256" key="5">
    <source>
        <dbReference type="SAM" id="SignalP"/>
    </source>
</evidence>
<dbReference type="EMBL" id="DSDK01000090">
    <property type="protein sequence ID" value="HDR50287.1"/>
    <property type="molecule type" value="Genomic_DNA"/>
</dbReference>
<accession>A0A831PKJ1</accession>
<comment type="similarity">
    <text evidence="1">Belongs to the sulfatase family.</text>
</comment>
<dbReference type="PROSITE" id="PS00149">
    <property type="entry name" value="SULFATASE_2"/>
    <property type="match status" value="1"/>
</dbReference>
<dbReference type="CDD" id="cd16026">
    <property type="entry name" value="GALNS_like"/>
    <property type="match status" value="1"/>
</dbReference>
<keyword evidence="4" id="KW-0106">Calcium</keyword>
<feature type="non-terminal residue" evidence="7">
    <location>
        <position position="405"/>
    </location>
</feature>
<feature type="chain" id="PRO_5032668973" evidence="5">
    <location>
        <begin position="23"/>
        <end position="405"/>
    </location>
</feature>